<name>A0A0C3Q6H2_9AGAM</name>
<protein>
    <submittedName>
        <fullName evidence="2">Uncharacterized protein</fullName>
    </submittedName>
</protein>
<keyword evidence="3" id="KW-1185">Reference proteome</keyword>
<sequence>MPQSSATDSWESSEDDDQVTRNPFIRQRRILLTPPAPQPIRLKLAHELDGNILEVTPTSFFDAFFRSTSGTLEEKCLEALRNPESGFFQEIVESQLRAEWLAVGSEHPDGKNYEAIRTAVLQRLSTYDQEKTQFQHFVEVKYGDDIYQSLASLLNFISHFYRFHLKTEGGVDKFGQEWPEATQTWPRVGVESDGTSPAESGPSSQPLPSTTLPSTTPETAGVY</sequence>
<dbReference type="Proteomes" id="UP000054248">
    <property type="component" value="Unassembled WGS sequence"/>
</dbReference>
<evidence type="ECO:0000313" key="2">
    <source>
        <dbReference type="EMBL" id="KIO24970.1"/>
    </source>
</evidence>
<reference evidence="3" key="2">
    <citation type="submission" date="2015-01" db="EMBL/GenBank/DDBJ databases">
        <title>Evolutionary Origins and Diversification of the Mycorrhizal Mutualists.</title>
        <authorList>
            <consortium name="DOE Joint Genome Institute"/>
            <consortium name="Mycorrhizal Genomics Consortium"/>
            <person name="Kohler A."/>
            <person name="Kuo A."/>
            <person name="Nagy L.G."/>
            <person name="Floudas D."/>
            <person name="Copeland A."/>
            <person name="Barry K.W."/>
            <person name="Cichocki N."/>
            <person name="Veneault-Fourrey C."/>
            <person name="LaButti K."/>
            <person name="Lindquist E.A."/>
            <person name="Lipzen A."/>
            <person name="Lundell T."/>
            <person name="Morin E."/>
            <person name="Murat C."/>
            <person name="Riley R."/>
            <person name="Ohm R."/>
            <person name="Sun H."/>
            <person name="Tunlid A."/>
            <person name="Henrissat B."/>
            <person name="Grigoriev I.V."/>
            <person name="Hibbett D.S."/>
            <person name="Martin F."/>
        </authorList>
    </citation>
    <scope>NUCLEOTIDE SEQUENCE [LARGE SCALE GENOMIC DNA]</scope>
    <source>
        <strain evidence="3">MUT 4182</strain>
    </source>
</reference>
<gene>
    <name evidence="2" type="ORF">M407DRAFT_25717</name>
</gene>
<feature type="compositionally biased region" description="Low complexity" evidence="1">
    <location>
        <begin position="200"/>
        <end position="223"/>
    </location>
</feature>
<accession>A0A0C3Q6H2</accession>
<proteinExistence type="predicted"/>
<organism evidence="2 3">
    <name type="scientific">Tulasnella calospora MUT 4182</name>
    <dbReference type="NCBI Taxonomy" id="1051891"/>
    <lineage>
        <taxon>Eukaryota</taxon>
        <taxon>Fungi</taxon>
        <taxon>Dikarya</taxon>
        <taxon>Basidiomycota</taxon>
        <taxon>Agaricomycotina</taxon>
        <taxon>Agaricomycetes</taxon>
        <taxon>Cantharellales</taxon>
        <taxon>Tulasnellaceae</taxon>
        <taxon>Tulasnella</taxon>
    </lineage>
</organism>
<dbReference type="EMBL" id="KN823051">
    <property type="protein sequence ID" value="KIO24970.1"/>
    <property type="molecule type" value="Genomic_DNA"/>
</dbReference>
<dbReference type="AlphaFoldDB" id="A0A0C3Q6H2"/>
<evidence type="ECO:0000256" key="1">
    <source>
        <dbReference type="SAM" id="MobiDB-lite"/>
    </source>
</evidence>
<reference evidence="2 3" key="1">
    <citation type="submission" date="2014-04" db="EMBL/GenBank/DDBJ databases">
        <authorList>
            <consortium name="DOE Joint Genome Institute"/>
            <person name="Kuo A."/>
            <person name="Girlanda M."/>
            <person name="Perotto S."/>
            <person name="Kohler A."/>
            <person name="Nagy L.G."/>
            <person name="Floudas D."/>
            <person name="Copeland A."/>
            <person name="Barry K.W."/>
            <person name="Cichocki N."/>
            <person name="Veneault-Fourrey C."/>
            <person name="LaButti K."/>
            <person name="Lindquist E.A."/>
            <person name="Lipzen A."/>
            <person name="Lundell T."/>
            <person name="Morin E."/>
            <person name="Murat C."/>
            <person name="Sun H."/>
            <person name="Tunlid A."/>
            <person name="Henrissat B."/>
            <person name="Grigoriev I.V."/>
            <person name="Hibbett D.S."/>
            <person name="Martin F."/>
            <person name="Nordberg H.P."/>
            <person name="Cantor M.N."/>
            <person name="Hua S.X."/>
        </authorList>
    </citation>
    <scope>NUCLEOTIDE SEQUENCE [LARGE SCALE GENOMIC DNA]</scope>
    <source>
        <strain evidence="2 3">MUT 4182</strain>
    </source>
</reference>
<evidence type="ECO:0000313" key="3">
    <source>
        <dbReference type="Proteomes" id="UP000054248"/>
    </source>
</evidence>
<feature type="region of interest" description="Disordered" evidence="1">
    <location>
        <begin position="182"/>
        <end position="223"/>
    </location>
</feature>
<dbReference type="HOGENOM" id="CLU_1240931_0_0_1"/>